<feature type="signal peptide" evidence="1">
    <location>
        <begin position="1"/>
        <end position="35"/>
    </location>
</feature>
<dbReference type="NCBIfam" id="TIGR02608">
    <property type="entry name" value="delta_60_rpt"/>
    <property type="match status" value="7"/>
</dbReference>
<dbReference type="Proteomes" id="UP000279275">
    <property type="component" value="Unassembled WGS sequence"/>
</dbReference>
<organism evidence="2 3">
    <name type="scientific">Nocardia stercoris</name>
    <dbReference type="NCBI Taxonomy" id="2483361"/>
    <lineage>
        <taxon>Bacteria</taxon>
        <taxon>Bacillati</taxon>
        <taxon>Actinomycetota</taxon>
        <taxon>Actinomycetes</taxon>
        <taxon>Mycobacteriales</taxon>
        <taxon>Nocardiaceae</taxon>
        <taxon>Nocardia</taxon>
    </lineage>
</organism>
<dbReference type="EMBL" id="RFFH01000003">
    <property type="protein sequence ID" value="RMI33501.1"/>
    <property type="molecule type" value="Genomic_DNA"/>
</dbReference>
<dbReference type="PANTHER" id="PTHR42754">
    <property type="entry name" value="ENDOGLUCANASE"/>
    <property type="match status" value="1"/>
</dbReference>
<dbReference type="Pfam" id="PF17164">
    <property type="entry name" value="DUF5122"/>
    <property type="match status" value="7"/>
</dbReference>
<keyword evidence="1" id="KW-0732">Signal</keyword>
<dbReference type="SUPFAM" id="SSF101898">
    <property type="entry name" value="NHL repeat"/>
    <property type="match status" value="1"/>
</dbReference>
<proteinExistence type="predicted"/>
<dbReference type="PANTHER" id="PTHR42754:SF1">
    <property type="entry name" value="LIPOPROTEIN"/>
    <property type="match status" value="1"/>
</dbReference>
<name>A0A3M2L776_9NOCA</name>
<dbReference type="AlphaFoldDB" id="A0A3M2L776"/>
<evidence type="ECO:0000256" key="1">
    <source>
        <dbReference type="SAM" id="SignalP"/>
    </source>
</evidence>
<dbReference type="PROSITE" id="PS51257">
    <property type="entry name" value="PROKAR_LIPOPROTEIN"/>
    <property type="match status" value="1"/>
</dbReference>
<evidence type="ECO:0008006" key="4">
    <source>
        <dbReference type="Google" id="ProtNLM"/>
    </source>
</evidence>
<sequence>MLCASRSGPAVRLVRSLCSGAVVALVVAACSTSHSATVLPAGTVDPVFGSGGKLSVDLGSKADRAHAVVVTANGYLVIAGSTLDPAQSDNFALARFTSVGLTDPTFGDNGKVSTDFGGRSDVAAALAQTPDGKLVAAGTSHGTDTGDTIAVARYTADGRPDPSFGDNGKVSTDLGTRADHANAVVVQPDGRVVVTGSTLDAAQGDNFVVVRYTADGKPDPSFGAGGKVSTDFGGRSDIAAAVALESDGKLIVAGTSHGTDTGDTIAVARYTADGTLDASFGAGGKVSTDLGTKADHATAVAVQPDGRIVVAGSTRDAAQGDNFAVVRYTADGTLDPSFGAAGTVFTDFGGKSDTATGVAVGSDGRIVVAGTSAGTAAGEDIAVARYTGDGKLDLTFGTAGTVSTDFGSKADHGNSLAVQPDGRIVVAGSTLDPSEGDNVALVRYQN</sequence>
<comment type="caution">
    <text evidence="2">The sequence shown here is derived from an EMBL/GenBank/DDBJ whole genome shotgun (WGS) entry which is preliminary data.</text>
</comment>
<protein>
    <recommendedName>
        <fullName evidence="4">Delta-60 repeat domain-containing protein</fullName>
    </recommendedName>
</protein>
<feature type="chain" id="PRO_5018163520" description="Delta-60 repeat domain-containing protein" evidence="1">
    <location>
        <begin position="36"/>
        <end position="446"/>
    </location>
</feature>
<keyword evidence="3" id="KW-1185">Reference proteome</keyword>
<gene>
    <name evidence="2" type="ORF">EBN03_10275</name>
</gene>
<dbReference type="InterPro" id="IPR013431">
    <property type="entry name" value="Delta_60_rpt"/>
</dbReference>
<evidence type="ECO:0000313" key="2">
    <source>
        <dbReference type="EMBL" id="RMI33501.1"/>
    </source>
</evidence>
<dbReference type="RefSeq" id="WP_122187699.1">
    <property type="nucleotide sequence ID" value="NZ_RFFH01000003.1"/>
</dbReference>
<accession>A0A3M2L776</accession>
<dbReference type="Gene3D" id="2.80.10.50">
    <property type="match status" value="3"/>
</dbReference>
<reference evidence="2 3" key="1">
    <citation type="submission" date="2018-10" db="EMBL/GenBank/DDBJ databases">
        <title>Isolation from cow dung.</title>
        <authorList>
            <person name="Ling L."/>
        </authorList>
    </citation>
    <scope>NUCLEOTIDE SEQUENCE [LARGE SCALE GENOMIC DNA]</scope>
    <source>
        <strain evidence="2 3">NEAU-LL90</strain>
    </source>
</reference>
<dbReference type="OrthoDB" id="9805017at2"/>
<evidence type="ECO:0000313" key="3">
    <source>
        <dbReference type="Proteomes" id="UP000279275"/>
    </source>
</evidence>